<dbReference type="PANTHER" id="PTHR43547:SF2">
    <property type="entry name" value="HYBRID SIGNAL TRANSDUCTION HISTIDINE KINASE C"/>
    <property type="match status" value="1"/>
</dbReference>
<feature type="transmembrane region" description="Helical" evidence="2">
    <location>
        <begin position="792"/>
        <end position="813"/>
    </location>
</feature>
<dbReference type="SUPFAM" id="SSF46894">
    <property type="entry name" value="C-terminal effector domain of the bipartite response regulators"/>
    <property type="match status" value="1"/>
</dbReference>
<dbReference type="InterPro" id="IPR011123">
    <property type="entry name" value="Y_Y_Y"/>
</dbReference>
<keyword evidence="2" id="KW-0812">Transmembrane</keyword>
<feature type="domain" description="HTH luxR-type" evidence="4">
    <location>
        <begin position="845"/>
        <end position="910"/>
    </location>
</feature>
<feature type="signal peptide" evidence="3">
    <location>
        <begin position="1"/>
        <end position="23"/>
    </location>
</feature>
<dbReference type="PRINTS" id="PR00038">
    <property type="entry name" value="HTHLUXR"/>
</dbReference>
<dbReference type="Proteomes" id="UP000325372">
    <property type="component" value="Unassembled WGS sequence"/>
</dbReference>
<name>A0A5N0TCL8_9GAMM</name>
<dbReference type="Gene3D" id="1.10.10.10">
    <property type="entry name" value="Winged helix-like DNA-binding domain superfamily/Winged helix DNA-binding domain"/>
    <property type="match status" value="1"/>
</dbReference>
<dbReference type="InterPro" id="IPR000792">
    <property type="entry name" value="Tscrpt_reg_LuxR_C"/>
</dbReference>
<dbReference type="InterPro" id="IPR015943">
    <property type="entry name" value="WD40/YVTN_repeat-like_dom_sf"/>
</dbReference>
<dbReference type="RefSeq" id="WP_150863607.1">
    <property type="nucleotide sequence ID" value="NZ_VYXP01000004.1"/>
</dbReference>
<proteinExistence type="predicted"/>
<evidence type="ECO:0000313" key="6">
    <source>
        <dbReference type="Proteomes" id="UP000325372"/>
    </source>
</evidence>
<reference evidence="5 6" key="1">
    <citation type="submission" date="2019-09" db="EMBL/GenBank/DDBJ databases">
        <title>Wenzhouxiangella sp. Genome sequencing and assembly.</title>
        <authorList>
            <person name="Zhang R."/>
        </authorList>
    </citation>
    <scope>NUCLEOTIDE SEQUENCE [LARGE SCALE GENOMIC DNA]</scope>
    <source>
        <strain evidence="5 6">W260</strain>
    </source>
</reference>
<dbReference type="Gene3D" id="2.60.40.10">
    <property type="entry name" value="Immunoglobulins"/>
    <property type="match status" value="1"/>
</dbReference>
<dbReference type="GO" id="GO:0006355">
    <property type="term" value="P:regulation of DNA-templated transcription"/>
    <property type="evidence" value="ECO:0007669"/>
    <property type="project" value="InterPro"/>
</dbReference>
<feature type="chain" id="PRO_5024389154" description="HTH luxR-type domain-containing protein" evidence="3">
    <location>
        <begin position="24"/>
        <end position="916"/>
    </location>
</feature>
<dbReference type="PANTHER" id="PTHR43547">
    <property type="entry name" value="TWO-COMPONENT HISTIDINE KINASE"/>
    <property type="match status" value="1"/>
</dbReference>
<dbReference type="EMBL" id="VYXP01000004">
    <property type="protein sequence ID" value="KAA9131817.1"/>
    <property type="molecule type" value="Genomic_DNA"/>
</dbReference>
<dbReference type="SUPFAM" id="SSF63829">
    <property type="entry name" value="Calcium-dependent phosphotriesterase"/>
    <property type="match status" value="2"/>
</dbReference>
<keyword evidence="2" id="KW-1133">Transmembrane helix</keyword>
<dbReference type="InterPro" id="IPR013783">
    <property type="entry name" value="Ig-like_fold"/>
</dbReference>
<dbReference type="CDD" id="cd06170">
    <property type="entry name" value="LuxR_C_like"/>
    <property type="match status" value="1"/>
</dbReference>
<keyword evidence="6" id="KW-1185">Reference proteome</keyword>
<dbReference type="PROSITE" id="PS50043">
    <property type="entry name" value="HTH_LUXR_2"/>
    <property type="match status" value="1"/>
</dbReference>
<gene>
    <name evidence="5" type="ORF">F3N42_06455</name>
</gene>
<organism evidence="5 6">
    <name type="scientific">Marinihelvus fidelis</name>
    <dbReference type="NCBI Taxonomy" id="2613842"/>
    <lineage>
        <taxon>Bacteria</taxon>
        <taxon>Pseudomonadati</taxon>
        <taxon>Pseudomonadota</taxon>
        <taxon>Gammaproteobacteria</taxon>
        <taxon>Chromatiales</taxon>
        <taxon>Wenzhouxiangellaceae</taxon>
        <taxon>Marinihelvus</taxon>
    </lineage>
</organism>
<dbReference type="InterPro" id="IPR016032">
    <property type="entry name" value="Sig_transdc_resp-reg_C-effctor"/>
</dbReference>
<dbReference type="Gene3D" id="2.130.10.10">
    <property type="entry name" value="YVTN repeat-like/Quinoprotein amine dehydrogenase"/>
    <property type="match status" value="3"/>
</dbReference>
<dbReference type="SMART" id="SM00421">
    <property type="entry name" value="HTH_LUXR"/>
    <property type="match status" value="1"/>
</dbReference>
<keyword evidence="3" id="KW-0732">Signal</keyword>
<dbReference type="InterPro" id="IPR036388">
    <property type="entry name" value="WH-like_DNA-bd_sf"/>
</dbReference>
<keyword evidence="2" id="KW-0472">Membrane</keyword>
<evidence type="ECO:0000256" key="3">
    <source>
        <dbReference type="SAM" id="SignalP"/>
    </source>
</evidence>
<dbReference type="PROSITE" id="PS00622">
    <property type="entry name" value="HTH_LUXR_1"/>
    <property type="match status" value="1"/>
</dbReference>
<evidence type="ECO:0000256" key="2">
    <source>
        <dbReference type="SAM" id="Phobius"/>
    </source>
</evidence>
<evidence type="ECO:0000259" key="4">
    <source>
        <dbReference type="PROSITE" id="PS50043"/>
    </source>
</evidence>
<dbReference type="Pfam" id="PF07494">
    <property type="entry name" value="Reg_prop"/>
    <property type="match status" value="3"/>
</dbReference>
<keyword evidence="1" id="KW-0597">Phosphoprotein</keyword>
<dbReference type="GO" id="GO:0000155">
    <property type="term" value="F:phosphorelay sensor kinase activity"/>
    <property type="evidence" value="ECO:0007669"/>
    <property type="project" value="TreeGrafter"/>
</dbReference>
<dbReference type="Pfam" id="PF07495">
    <property type="entry name" value="Y_Y_Y"/>
    <property type="match status" value="1"/>
</dbReference>
<protein>
    <recommendedName>
        <fullName evidence="4">HTH luxR-type domain-containing protein</fullName>
    </recommendedName>
</protein>
<evidence type="ECO:0000313" key="5">
    <source>
        <dbReference type="EMBL" id="KAA9131817.1"/>
    </source>
</evidence>
<dbReference type="InterPro" id="IPR011110">
    <property type="entry name" value="Reg_prop"/>
</dbReference>
<dbReference type="GO" id="GO:0003677">
    <property type="term" value="F:DNA binding"/>
    <property type="evidence" value="ECO:0007669"/>
    <property type="project" value="InterPro"/>
</dbReference>
<accession>A0A5N0TCL8</accession>
<sequence length="916" mass="100389">MIAIRPMRCVTLCLAWIALNAGAAPQDRPYTAVGTASGLEARVVASLLFDREGRLWVGSREGLYRYDGYESTAFRPDPERTGAISDTDIRHVHESSDGTIWVGTNTGGLNAYDPLTGQFTVYRADSNDPGSLPDDSVYGIHEGPEDGIWVATQRGVARLDRGTGRFETFRHQSDQANSLPHDWVFALHLGRDGYLWLGTVGGGVARWRPETRDFEPFDLAVLTDGTSDRNDVFAIHIDPAGILWTGTRSGIVAIDTAQREATVLNTFTVEKYDHPLVTDMAVDERGRLWFATMIHGAIMVDPSTGEWARANSQPLGSPGQLPDQPQMSIVTNRDQLFVGTWGAGVFRAPLDAPGFRIQKRSTTAEGLRNDNVTAVMAGESAGNPWIGSFGGGPQQVDFRTGQVVLPDGPLGTLAVAGVLDLAIDDAGTRFAATTEGLFSFNATGRGTRIDRTESAPSPLGEGYVSALLPATDGDLWVGVMGTGLYKRNADSGELTAFRHDPSRSDSLSGDFITALANGKNDELWVGTRSNGLNRCRPDPWRCDRYPGRPRSPDGLSHHNVTDLYRDRRNRLWVATDGGGLNRVETGENGEVSGFTHWGTAQGLLDEGIMAIAEDNDESFWLSTRRGLSRFNPATGKVTSYVSESGLPVDHFNAKASASDSEFIYFGSVDGLLGFPRGTLLEERQPAPVEITRIQHTARGREPNDIVADDNHVTVPYGDIITVKFATLDYSESAHRYAYRLDPQDPWTQLGTQRQVIFHGLAPGTYRLEARGRDVYGLWGTSTPLSLEIEPPFWMTTWFRALLATLLLLLAWGFHGLRLARQRRSADATRRLSERRESALEEALGSEAELAVLTPRQKEVLQLVAEGYSTREIADLLDLSAKTVEAHRANLMERLGIHDVPGLVRLAIRSRLVSPHE</sequence>
<dbReference type="AlphaFoldDB" id="A0A5N0TCL8"/>
<dbReference type="Pfam" id="PF00196">
    <property type="entry name" value="GerE"/>
    <property type="match status" value="1"/>
</dbReference>
<evidence type="ECO:0000256" key="1">
    <source>
        <dbReference type="ARBA" id="ARBA00022553"/>
    </source>
</evidence>
<comment type="caution">
    <text evidence="5">The sequence shown here is derived from an EMBL/GenBank/DDBJ whole genome shotgun (WGS) entry which is preliminary data.</text>
</comment>